<dbReference type="OrthoDB" id="306616at2759"/>
<dbReference type="InParanoid" id="A0A0V0R662"/>
<evidence type="ECO:0000313" key="2">
    <source>
        <dbReference type="Proteomes" id="UP000054937"/>
    </source>
</evidence>
<reference evidence="1 2" key="1">
    <citation type="journal article" date="2015" name="Sci. Rep.">
        <title>Genome of the facultative scuticociliatosis pathogen Pseudocohnilembus persalinus provides insight into its virulence through horizontal gene transfer.</title>
        <authorList>
            <person name="Xiong J."/>
            <person name="Wang G."/>
            <person name="Cheng J."/>
            <person name="Tian M."/>
            <person name="Pan X."/>
            <person name="Warren A."/>
            <person name="Jiang C."/>
            <person name="Yuan D."/>
            <person name="Miao W."/>
        </authorList>
    </citation>
    <scope>NUCLEOTIDE SEQUENCE [LARGE SCALE GENOMIC DNA]</scope>
    <source>
        <strain evidence="1">36N120E</strain>
    </source>
</reference>
<dbReference type="EMBL" id="LDAU01000044">
    <property type="protein sequence ID" value="KRX09656.1"/>
    <property type="molecule type" value="Genomic_DNA"/>
</dbReference>
<name>A0A0V0R662_PSEPJ</name>
<proteinExistence type="predicted"/>
<dbReference type="Proteomes" id="UP000054937">
    <property type="component" value="Unassembled WGS sequence"/>
</dbReference>
<dbReference type="AlphaFoldDB" id="A0A0V0R662"/>
<accession>A0A0V0R662</accession>
<organism evidence="1 2">
    <name type="scientific">Pseudocohnilembus persalinus</name>
    <name type="common">Ciliate</name>
    <dbReference type="NCBI Taxonomy" id="266149"/>
    <lineage>
        <taxon>Eukaryota</taxon>
        <taxon>Sar</taxon>
        <taxon>Alveolata</taxon>
        <taxon>Ciliophora</taxon>
        <taxon>Intramacronucleata</taxon>
        <taxon>Oligohymenophorea</taxon>
        <taxon>Scuticociliatia</taxon>
        <taxon>Philasterida</taxon>
        <taxon>Pseudocohnilembidae</taxon>
        <taxon>Pseudocohnilembus</taxon>
    </lineage>
</organism>
<protein>
    <submittedName>
        <fullName evidence="1">Uncharacterized protein</fullName>
    </submittedName>
</protein>
<gene>
    <name evidence="1" type="ORF">PPERSA_02528</name>
</gene>
<keyword evidence="2" id="KW-1185">Reference proteome</keyword>
<evidence type="ECO:0000313" key="1">
    <source>
        <dbReference type="EMBL" id="KRX09656.1"/>
    </source>
</evidence>
<dbReference type="OMA" id="NEVNNYD"/>
<sequence length="187" mass="22444">MKQQLQLIQTNQDHDPEQLSMIIDSFRLRLGSTGQLRKESVDYLFSHLLRSFLHTNYQYFMFGYDINQQSEDEEFNQCIKVFKDLGITDNTQIYKLIPIVRRLIQHRERFRNIVVQVYKIKKSFQKSALRVETLLDNFSMHLESEQIGKLITKIDESRKLFQTQLGKRNLSKAENYSRERKKEQGQY</sequence>
<comment type="caution">
    <text evidence="1">The sequence shown here is derived from an EMBL/GenBank/DDBJ whole genome shotgun (WGS) entry which is preliminary data.</text>
</comment>